<dbReference type="PRINTS" id="PR00700">
    <property type="entry name" value="PRTYPHPHTASE"/>
</dbReference>
<dbReference type="PANTHER" id="PTHR19134">
    <property type="entry name" value="RECEPTOR-TYPE TYROSINE-PROTEIN PHOSPHATASE"/>
    <property type="match status" value="1"/>
</dbReference>
<feature type="compositionally biased region" description="Basic and acidic residues" evidence="1">
    <location>
        <begin position="173"/>
        <end position="187"/>
    </location>
</feature>
<evidence type="ECO:0000313" key="6">
    <source>
        <dbReference type="Proteomes" id="UP000069940"/>
    </source>
</evidence>
<feature type="compositionally biased region" description="Low complexity" evidence="1">
    <location>
        <begin position="860"/>
        <end position="872"/>
    </location>
</feature>
<evidence type="ECO:0000256" key="1">
    <source>
        <dbReference type="SAM" id="MobiDB-lite"/>
    </source>
</evidence>
<evidence type="ECO:0000313" key="5">
    <source>
        <dbReference type="EnsemblMetazoa" id="AALFPA23_008728.P11858"/>
    </source>
</evidence>
<dbReference type="PROSITE" id="PS50055">
    <property type="entry name" value="TYR_PHOSPHATASE_PTP"/>
    <property type="match status" value="1"/>
</dbReference>
<dbReference type="Gene3D" id="3.90.190.10">
    <property type="entry name" value="Protein tyrosine phosphatase superfamily"/>
    <property type="match status" value="1"/>
</dbReference>
<dbReference type="PANTHER" id="PTHR19134:SF544">
    <property type="entry name" value="IP14232P"/>
    <property type="match status" value="1"/>
</dbReference>
<dbReference type="PROSITE" id="PS50056">
    <property type="entry name" value="TYR_PHOSPHATASE_2"/>
    <property type="match status" value="1"/>
</dbReference>
<feature type="region of interest" description="Disordered" evidence="1">
    <location>
        <begin position="124"/>
        <end position="214"/>
    </location>
</feature>
<dbReference type="CDD" id="cd00047">
    <property type="entry name" value="PTPc"/>
    <property type="match status" value="1"/>
</dbReference>
<dbReference type="RefSeq" id="XP_062715116.1">
    <property type="nucleotide sequence ID" value="XM_062859132.1"/>
</dbReference>
<dbReference type="InterPro" id="IPR029021">
    <property type="entry name" value="Prot-tyrosine_phosphatase-like"/>
</dbReference>
<dbReference type="SMART" id="SM00404">
    <property type="entry name" value="PTPc_motif"/>
    <property type="match status" value="1"/>
</dbReference>
<reference evidence="5" key="2">
    <citation type="submission" date="2025-05" db="UniProtKB">
        <authorList>
            <consortium name="EnsemblMetazoa"/>
        </authorList>
    </citation>
    <scope>IDENTIFICATION</scope>
    <source>
        <strain evidence="5">Foshan</strain>
    </source>
</reference>
<dbReference type="SMART" id="SM00194">
    <property type="entry name" value="PTPc"/>
    <property type="match status" value="1"/>
</dbReference>
<name>A0ABM1YFM8_AEDAL</name>
<keyword evidence="6" id="KW-1185">Reference proteome</keyword>
<feature type="compositionally biased region" description="Polar residues" evidence="1">
    <location>
        <begin position="1226"/>
        <end position="1238"/>
    </location>
</feature>
<dbReference type="SUPFAM" id="SSF52799">
    <property type="entry name" value="(Phosphotyrosine protein) phosphatases II"/>
    <property type="match status" value="1"/>
</dbReference>
<feature type="domain" description="Tyrosine specific protein phosphatases" evidence="4">
    <location>
        <begin position="1280"/>
        <end position="1341"/>
    </location>
</feature>
<evidence type="ECO:0000259" key="3">
    <source>
        <dbReference type="PROSITE" id="PS50055"/>
    </source>
</evidence>
<dbReference type="GeneID" id="109398743"/>
<feature type="compositionally biased region" description="Polar residues" evidence="1">
    <location>
        <begin position="734"/>
        <end position="749"/>
    </location>
</feature>
<feature type="compositionally biased region" description="Pro residues" evidence="1">
    <location>
        <begin position="796"/>
        <end position="806"/>
    </location>
</feature>
<feature type="compositionally biased region" description="Polar residues" evidence="1">
    <location>
        <begin position="817"/>
        <end position="826"/>
    </location>
</feature>
<dbReference type="InterPro" id="IPR050348">
    <property type="entry name" value="Protein-Tyr_Phosphatase"/>
</dbReference>
<feature type="compositionally biased region" description="Low complexity" evidence="1">
    <location>
        <begin position="1239"/>
        <end position="1251"/>
    </location>
</feature>
<feature type="compositionally biased region" description="Acidic residues" evidence="1">
    <location>
        <begin position="833"/>
        <end position="845"/>
    </location>
</feature>
<organism evidence="5 6">
    <name type="scientific">Aedes albopictus</name>
    <name type="common">Asian tiger mosquito</name>
    <name type="synonym">Stegomyia albopicta</name>
    <dbReference type="NCBI Taxonomy" id="7160"/>
    <lineage>
        <taxon>Eukaryota</taxon>
        <taxon>Metazoa</taxon>
        <taxon>Ecdysozoa</taxon>
        <taxon>Arthropoda</taxon>
        <taxon>Hexapoda</taxon>
        <taxon>Insecta</taxon>
        <taxon>Pterygota</taxon>
        <taxon>Neoptera</taxon>
        <taxon>Endopterygota</taxon>
        <taxon>Diptera</taxon>
        <taxon>Nematocera</taxon>
        <taxon>Culicoidea</taxon>
        <taxon>Culicidae</taxon>
        <taxon>Culicinae</taxon>
        <taxon>Aedini</taxon>
        <taxon>Aedes</taxon>
        <taxon>Stegomyia</taxon>
    </lineage>
</organism>
<feature type="compositionally biased region" description="Polar residues" evidence="1">
    <location>
        <begin position="847"/>
        <end position="858"/>
    </location>
</feature>
<evidence type="ECO:0000256" key="2">
    <source>
        <dbReference type="SAM" id="Phobius"/>
    </source>
</evidence>
<sequence length="1361" mass="149452">MRRNVQTGVATLRLGPCRSGSNSRKRTLASTLVGFLAFGLLLVVTPPRVQGGLIVKREAEDPTTVAPSVAESELSTPVPTTRTVDFETDKASTPRVIEYGYDNEKDASSEQATVAELRQVVETTDPTEIAPASITVAPSVAAPKAPPTRPDAPTTVVAPTRDASASPSSTESGEQKMARLRLEHQEDTATETPVEQVEKHSAEATTEIPASETTTIVSIVDDDDEESELSDIRPVVEDQRDDVEMPRFDLNRYTSPSNFSRGGISLEEARIEREQFFADKSAPTTESPNFWETTTTLDSLADSEESSAQSANESNEVVVVPEALVERNHTIESNRSVSVEKLEIENTDYELVSNEVRGQNQTVPTTKAKKGKFLDQFGATEDNDINGAAWALASMRIVDRSSSKAGTVSAESVDVIRDENENSVANNTLKQLMDWAMIMQDADFANSSFVKPTISEPEIELKNELKDRRKYANKTPSVLDALSEENRITSVVTEITPDILEETTTAMPNAKLIAETTSTTEAADDDLEDFKFEDRSKIPIEATKRTELTNFIQETTTAFNVKTEQVVTTVRPTRGYEVNENNDESDSFALPGRTTTTVRYELSTTTEDMPVTTYSPASPIIKKTEATTEAIPLTTFESMRPTRRPIAITTTQEPITTNSARTIEETTPQLTTTMTTSTSTLLPPTREVLANSLPRNSDEQTSSEVDPNAINQTNEELSSMTTTTTAVPTTLSVRKSTEPLLTQQSTIQPTLVEFRPTAGTTDKVDLSTESAEEPTNSNQPVLIDDKNVYNTVSETTPPPIPQPEPSASPELEPAGTTRRSSLDRQMTTTTTELSEEESVTEEDYVELNNNNSGSSRSPLDQDQTSPSQTPPQQDEEEEGSGVVVAVVASLVSVIVVLLLVAAFLYYPQLQLIFRKRQAQVSYGQRCRPVGLDAYSLDNVSVYNSVRRKGNTMRMSKRSYGNSAFEDPGLKTNPLTVAELANIIQNKTAIYDEFKEIPNVTARADEVPEGCEEKNRYANVVPLPETRVHLKRINDDEKTEYINANFVKGPKDNTNYYIACQAPMENTINDFWRMIWEQNSKVIIMATDLSESGVEKCAEYLPPSVVLDNNRTFGDFQLTLKNRENKEKYTISTVHLRNTQTNTWREIMHFWYQWPDTGVPIDESSIIAMLLEARSYSRLAPGELAEAPNGNGVQNGGSNNTTAVNNTVITSNGINGGITSIAEEPTSVDTNESSSVAIGSNNVDNSNNNNNNPLGKVTSDGAPPNSLMSNGGTMDKHKSLQRTQGPITVHCSPGTGRTGTIVACDVALRAVEIPPRTVDIPHIVYYVRRGRASAVRTREQYELIYRVANVYATKLTGPTIET</sequence>
<dbReference type="EnsemblMetazoa" id="AALFPA23_008728.R11857">
    <property type="protein sequence ID" value="AALFPA23_008728.P11857"/>
    <property type="gene ID" value="AALFPA23_008728"/>
</dbReference>
<feature type="compositionally biased region" description="Polar residues" evidence="1">
    <location>
        <begin position="767"/>
        <end position="780"/>
    </location>
</feature>
<feature type="compositionally biased region" description="Polar residues" evidence="1">
    <location>
        <begin position="163"/>
        <end position="172"/>
    </location>
</feature>
<keyword evidence="2" id="KW-0472">Membrane</keyword>
<dbReference type="EnsemblMetazoa" id="AALFPA23_008728.R11858">
    <property type="protein sequence ID" value="AALFPA23_008728.P11858"/>
    <property type="gene ID" value="AALFPA23_008728"/>
</dbReference>
<accession>A0ABM1YFM8</accession>
<feature type="transmembrane region" description="Helical" evidence="2">
    <location>
        <begin position="882"/>
        <end position="906"/>
    </location>
</feature>
<protein>
    <submittedName>
        <fullName evidence="5">Uncharacterized protein</fullName>
    </submittedName>
</protein>
<dbReference type="RefSeq" id="XP_062715115.1">
    <property type="nucleotide sequence ID" value="XM_062859131.1"/>
</dbReference>
<dbReference type="Proteomes" id="UP000069940">
    <property type="component" value="Unassembled WGS sequence"/>
</dbReference>
<feature type="region of interest" description="Disordered" evidence="1">
    <location>
        <begin position="1219"/>
        <end position="1277"/>
    </location>
</feature>
<dbReference type="PROSITE" id="PS00383">
    <property type="entry name" value="TYR_PHOSPHATASE_1"/>
    <property type="match status" value="1"/>
</dbReference>
<feature type="region of interest" description="Disordered" evidence="1">
    <location>
        <begin position="734"/>
        <end position="877"/>
    </location>
</feature>
<dbReference type="InterPro" id="IPR003595">
    <property type="entry name" value="Tyr_Pase_cat"/>
</dbReference>
<dbReference type="InterPro" id="IPR016130">
    <property type="entry name" value="Tyr_Pase_AS"/>
</dbReference>
<reference evidence="6" key="1">
    <citation type="journal article" date="2015" name="Proc. Natl. Acad. Sci. U.S.A.">
        <title>Genome sequence of the Asian Tiger mosquito, Aedes albopictus, reveals insights into its biology, genetics, and evolution.</title>
        <authorList>
            <person name="Chen X.G."/>
            <person name="Jiang X."/>
            <person name="Gu J."/>
            <person name="Xu M."/>
            <person name="Wu Y."/>
            <person name="Deng Y."/>
            <person name="Zhang C."/>
            <person name="Bonizzoni M."/>
            <person name="Dermauw W."/>
            <person name="Vontas J."/>
            <person name="Armbruster P."/>
            <person name="Huang X."/>
            <person name="Yang Y."/>
            <person name="Zhang H."/>
            <person name="He W."/>
            <person name="Peng H."/>
            <person name="Liu Y."/>
            <person name="Wu K."/>
            <person name="Chen J."/>
            <person name="Lirakis M."/>
            <person name="Topalis P."/>
            <person name="Van Leeuwen T."/>
            <person name="Hall A.B."/>
            <person name="Jiang X."/>
            <person name="Thorpe C."/>
            <person name="Mueller R.L."/>
            <person name="Sun C."/>
            <person name="Waterhouse R.M."/>
            <person name="Yan G."/>
            <person name="Tu Z.J."/>
            <person name="Fang X."/>
            <person name="James A.A."/>
        </authorList>
    </citation>
    <scope>NUCLEOTIDE SEQUENCE [LARGE SCALE GENOMIC DNA]</scope>
    <source>
        <strain evidence="6">Foshan</strain>
    </source>
</reference>
<keyword evidence="2" id="KW-1133">Transmembrane helix</keyword>
<proteinExistence type="predicted"/>
<keyword evidence="2" id="KW-0812">Transmembrane</keyword>
<dbReference type="InterPro" id="IPR000387">
    <property type="entry name" value="Tyr_Pase_dom"/>
</dbReference>
<dbReference type="Pfam" id="PF00102">
    <property type="entry name" value="Y_phosphatase"/>
    <property type="match status" value="2"/>
</dbReference>
<evidence type="ECO:0000259" key="4">
    <source>
        <dbReference type="PROSITE" id="PS50056"/>
    </source>
</evidence>
<feature type="domain" description="Tyrosine-protein phosphatase" evidence="3">
    <location>
        <begin position="1012"/>
        <end position="1350"/>
    </location>
</feature>
<dbReference type="InterPro" id="IPR000242">
    <property type="entry name" value="PTP_cat"/>
</dbReference>